<evidence type="ECO:0000256" key="2">
    <source>
        <dbReference type="ARBA" id="ARBA00023012"/>
    </source>
</evidence>
<evidence type="ECO:0000259" key="4">
    <source>
        <dbReference type="PROSITE" id="PS50110"/>
    </source>
</evidence>
<comment type="caution">
    <text evidence="5">The sequence shown here is derived from an EMBL/GenBank/DDBJ whole genome shotgun (WGS) entry which is preliminary data.</text>
</comment>
<evidence type="ECO:0000256" key="3">
    <source>
        <dbReference type="PROSITE-ProRule" id="PRU00169"/>
    </source>
</evidence>
<proteinExistence type="predicted"/>
<protein>
    <submittedName>
        <fullName evidence="5">Response regulator</fullName>
    </submittedName>
</protein>
<keyword evidence="6" id="KW-1185">Reference proteome</keyword>
<reference evidence="5 6" key="1">
    <citation type="submission" date="2020-02" db="EMBL/GenBank/DDBJ databases">
        <title>Draft genome sequence of Limisphaera ngatamarikiensis NGM72.4T, a thermophilic Verrucomicrobia grouped in subdivision 3.</title>
        <authorList>
            <person name="Carere C.R."/>
            <person name="Steen J."/>
            <person name="Hugenholtz P."/>
            <person name="Stott M.B."/>
        </authorList>
    </citation>
    <scope>NUCLEOTIDE SEQUENCE [LARGE SCALE GENOMIC DNA]</scope>
    <source>
        <strain evidence="5 6">NGM72.4</strain>
    </source>
</reference>
<dbReference type="CDD" id="cd00156">
    <property type="entry name" value="REC"/>
    <property type="match status" value="1"/>
</dbReference>
<sequence>MSTKKILILDDDPVVVKALSIKLQAAGYQPLSATDAETALRIVRTENPDLLIVDIHLPPNPQTWTQWSGFSLVQWLERLYQDWHKPVIIISADDPDRHREKAEQIGAVAFFQKPIDHDKLLRTIAGALGTEGSPATRAT</sequence>
<dbReference type="GO" id="GO:0000160">
    <property type="term" value="P:phosphorelay signal transduction system"/>
    <property type="evidence" value="ECO:0007669"/>
    <property type="project" value="UniProtKB-KW"/>
</dbReference>
<accession>A0A6M1RIL5</accession>
<dbReference type="SMART" id="SM00448">
    <property type="entry name" value="REC"/>
    <property type="match status" value="1"/>
</dbReference>
<dbReference type="PANTHER" id="PTHR44591:SF14">
    <property type="entry name" value="PROTEIN PILG"/>
    <property type="match status" value="1"/>
</dbReference>
<dbReference type="InterPro" id="IPR050595">
    <property type="entry name" value="Bact_response_regulator"/>
</dbReference>
<gene>
    <name evidence="5" type="ORF">G4L39_09075</name>
</gene>
<dbReference type="InterPro" id="IPR011006">
    <property type="entry name" value="CheY-like_superfamily"/>
</dbReference>
<dbReference type="Proteomes" id="UP000477311">
    <property type="component" value="Unassembled WGS sequence"/>
</dbReference>
<dbReference type="PROSITE" id="PS50110">
    <property type="entry name" value="RESPONSE_REGULATORY"/>
    <property type="match status" value="1"/>
</dbReference>
<name>A0A6M1RIL5_9BACT</name>
<keyword evidence="1 3" id="KW-0597">Phosphoprotein</keyword>
<dbReference type="AlphaFoldDB" id="A0A6M1RIL5"/>
<evidence type="ECO:0000313" key="6">
    <source>
        <dbReference type="Proteomes" id="UP000477311"/>
    </source>
</evidence>
<feature type="domain" description="Response regulatory" evidence="4">
    <location>
        <begin position="5"/>
        <end position="128"/>
    </location>
</feature>
<dbReference type="Pfam" id="PF00072">
    <property type="entry name" value="Response_reg"/>
    <property type="match status" value="1"/>
</dbReference>
<evidence type="ECO:0000313" key="5">
    <source>
        <dbReference type="EMBL" id="NGO39546.1"/>
    </source>
</evidence>
<dbReference type="RefSeq" id="WP_165107619.1">
    <property type="nucleotide sequence ID" value="NZ_JAAKYA010000053.1"/>
</dbReference>
<keyword evidence="2" id="KW-0902">Two-component regulatory system</keyword>
<feature type="modified residue" description="4-aspartylphosphate" evidence="3">
    <location>
        <position position="54"/>
    </location>
</feature>
<dbReference type="EMBL" id="JAAKYA010000053">
    <property type="protein sequence ID" value="NGO39546.1"/>
    <property type="molecule type" value="Genomic_DNA"/>
</dbReference>
<evidence type="ECO:0000256" key="1">
    <source>
        <dbReference type="ARBA" id="ARBA00022553"/>
    </source>
</evidence>
<organism evidence="5 6">
    <name type="scientific">Limisphaera ngatamarikiensis</name>
    <dbReference type="NCBI Taxonomy" id="1324935"/>
    <lineage>
        <taxon>Bacteria</taxon>
        <taxon>Pseudomonadati</taxon>
        <taxon>Verrucomicrobiota</taxon>
        <taxon>Verrucomicrobiia</taxon>
        <taxon>Limisphaerales</taxon>
        <taxon>Limisphaeraceae</taxon>
        <taxon>Limisphaera</taxon>
    </lineage>
</organism>
<dbReference type="PANTHER" id="PTHR44591">
    <property type="entry name" value="STRESS RESPONSE REGULATOR PROTEIN 1"/>
    <property type="match status" value="1"/>
</dbReference>
<dbReference type="Gene3D" id="3.40.50.2300">
    <property type="match status" value="1"/>
</dbReference>
<dbReference type="InterPro" id="IPR001789">
    <property type="entry name" value="Sig_transdc_resp-reg_receiver"/>
</dbReference>
<dbReference type="SUPFAM" id="SSF52172">
    <property type="entry name" value="CheY-like"/>
    <property type="match status" value="1"/>
</dbReference>